<dbReference type="RefSeq" id="WP_068717482.1">
    <property type="nucleotide sequence ID" value="NZ_LWDV01000009.1"/>
</dbReference>
<keyword evidence="8 9" id="KW-0804">Transcription</keyword>
<dbReference type="NCBIfam" id="NF003359">
    <property type="entry name" value="PRK04424.1"/>
    <property type="match status" value="1"/>
</dbReference>
<dbReference type="Gene3D" id="3.10.129.10">
    <property type="entry name" value="Hotdog Thioesterase"/>
    <property type="match status" value="1"/>
</dbReference>
<comment type="caution">
    <text evidence="11">The sequence shown here is derived from an EMBL/GenBank/DDBJ whole genome shotgun (WGS) entry which is preliminary data.</text>
</comment>
<protein>
    <recommendedName>
        <fullName evidence="9">Transcription factor FapR</fullName>
    </recommendedName>
    <alternativeName>
        <fullName evidence="9">Fatty acid and phospholipid biosynthesis regulator</fullName>
    </alternativeName>
</protein>
<evidence type="ECO:0000256" key="9">
    <source>
        <dbReference type="HAMAP-Rule" id="MF_01814"/>
    </source>
</evidence>
<dbReference type="OrthoDB" id="1706183at2"/>
<evidence type="ECO:0000313" key="11">
    <source>
        <dbReference type="EMBL" id="OCL26050.1"/>
    </source>
</evidence>
<dbReference type="PIRSF" id="PIRSF037733">
    <property type="entry name" value="Transcription_factor_FapR"/>
    <property type="match status" value="1"/>
</dbReference>
<evidence type="ECO:0000256" key="8">
    <source>
        <dbReference type="ARBA" id="ARBA00023163"/>
    </source>
</evidence>
<evidence type="ECO:0000256" key="3">
    <source>
        <dbReference type="ARBA" id="ARBA00022832"/>
    </source>
</evidence>
<dbReference type="EMBL" id="LWDV01000009">
    <property type="protein sequence ID" value="OCL26050.1"/>
    <property type="molecule type" value="Genomic_DNA"/>
</dbReference>
<dbReference type="InterPro" id="IPR017275">
    <property type="entry name" value="Transcription_factor_FapR"/>
</dbReference>
<evidence type="ECO:0000256" key="4">
    <source>
        <dbReference type="ARBA" id="ARBA00023015"/>
    </source>
</evidence>
<keyword evidence="6 9" id="KW-0238">DNA-binding</keyword>
<dbReference type="GO" id="GO:0003677">
    <property type="term" value="F:DNA binding"/>
    <property type="evidence" value="ECO:0007669"/>
    <property type="project" value="UniProtKB-KW"/>
</dbReference>
<dbReference type="InterPro" id="IPR006683">
    <property type="entry name" value="Thioestr_dom"/>
</dbReference>
<dbReference type="GO" id="GO:0045892">
    <property type="term" value="P:negative regulation of DNA-templated transcription"/>
    <property type="evidence" value="ECO:0007669"/>
    <property type="project" value="UniProtKB-UniRule"/>
</dbReference>
<dbReference type="InterPro" id="IPR029069">
    <property type="entry name" value="HotDog_dom_sf"/>
</dbReference>
<reference evidence="11 12" key="2">
    <citation type="submission" date="2016-08" db="EMBL/GenBank/DDBJ databases">
        <title>Orenia metallireducens sp. nov. strain Z6, a Novel Metal-reducing Firmicute from the Deep Subsurface.</title>
        <authorList>
            <person name="Maxim B.I."/>
            <person name="Kenneth K."/>
            <person name="Flynn T.M."/>
            <person name="Oloughlin E.J."/>
            <person name="Locke R.A."/>
            <person name="Weber J.R."/>
            <person name="Egan S.M."/>
            <person name="Mackie R.I."/>
            <person name="Cann I.K."/>
        </authorList>
    </citation>
    <scope>NUCLEOTIDE SEQUENCE [LARGE SCALE GENOMIC DNA]</scope>
    <source>
        <strain evidence="11 12">Z6</strain>
    </source>
</reference>
<keyword evidence="5 9" id="KW-0443">Lipid metabolism</keyword>
<evidence type="ECO:0000256" key="7">
    <source>
        <dbReference type="ARBA" id="ARBA00023160"/>
    </source>
</evidence>
<evidence type="ECO:0000313" key="12">
    <source>
        <dbReference type="Proteomes" id="UP000093514"/>
    </source>
</evidence>
<dbReference type="InterPro" id="IPR036388">
    <property type="entry name" value="WH-like_DNA-bd_sf"/>
</dbReference>
<proteinExistence type="inferred from homology"/>
<comment type="function">
    <text evidence="9">Transcriptional factor involved in regulation of membrane lipid biosynthesis by repressing genes involved in fatty acid and phospholipid metabolism.</text>
</comment>
<dbReference type="HAMAP" id="MF_01814">
    <property type="entry name" value="Transcrip_fact_FapR"/>
    <property type="match status" value="1"/>
</dbReference>
<dbReference type="Proteomes" id="UP000093514">
    <property type="component" value="Unassembled WGS sequence"/>
</dbReference>
<keyword evidence="7 9" id="KW-0275">Fatty acid biosynthesis</keyword>
<dbReference type="GO" id="GO:0045717">
    <property type="term" value="P:negative regulation of fatty acid biosynthetic process"/>
    <property type="evidence" value="ECO:0007669"/>
    <property type="project" value="UniProtKB-UniRule"/>
</dbReference>
<feature type="domain" description="Thioesterase" evidence="10">
    <location>
        <begin position="125"/>
        <end position="166"/>
    </location>
</feature>
<dbReference type="GO" id="GO:0003700">
    <property type="term" value="F:DNA-binding transcription factor activity"/>
    <property type="evidence" value="ECO:0007669"/>
    <property type="project" value="UniProtKB-UniRule"/>
</dbReference>
<keyword evidence="3 9" id="KW-0276">Fatty acid metabolism</keyword>
<keyword evidence="12" id="KW-1185">Reference proteome</keyword>
<dbReference type="AlphaFoldDB" id="A0A1C0A735"/>
<sequence>MRRLTKAERQENLKERLDEDPFLIDRELAELFNVSIQTIRLDRLELGIPEVRERIKSVARQASSKVKSVQSEEIIGELIDIQLNDSGISILESTEELVLEKSKIVRGHHIFAQANSLAVAIIDADVALTGSAEVRYNRPVYVGERLVAKAKVEKIKGNRFYVKVETKINGESVFNGEFIIFSIEDDLMNKEG</sequence>
<keyword evidence="2 9" id="KW-0444">Lipid biosynthesis</keyword>
<dbReference type="Gene3D" id="1.10.10.10">
    <property type="entry name" value="Winged helix-like DNA-binding domain superfamily/Winged helix DNA-binding domain"/>
    <property type="match status" value="1"/>
</dbReference>
<evidence type="ECO:0000256" key="6">
    <source>
        <dbReference type="ARBA" id="ARBA00023125"/>
    </source>
</evidence>
<dbReference type="GO" id="GO:0006633">
    <property type="term" value="P:fatty acid biosynthetic process"/>
    <property type="evidence" value="ECO:0007669"/>
    <property type="project" value="UniProtKB-KW"/>
</dbReference>
<evidence type="ECO:0000256" key="5">
    <source>
        <dbReference type="ARBA" id="ARBA00023098"/>
    </source>
</evidence>
<dbReference type="Pfam" id="PF03061">
    <property type="entry name" value="4HBT"/>
    <property type="match status" value="1"/>
</dbReference>
<evidence type="ECO:0000256" key="2">
    <source>
        <dbReference type="ARBA" id="ARBA00022516"/>
    </source>
</evidence>
<name>A0A1C0A735_9FIRM</name>
<organism evidence="11 12">
    <name type="scientific">Orenia metallireducens</name>
    <dbReference type="NCBI Taxonomy" id="1413210"/>
    <lineage>
        <taxon>Bacteria</taxon>
        <taxon>Bacillati</taxon>
        <taxon>Bacillota</taxon>
        <taxon>Clostridia</taxon>
        <taxon>Halanaerobiales</taxon>
        <taxon>Halobacteroidaceae</taxon>
        <taxon>Orenia</taxon>
    </lineage>
</organism>
<evidence type="ECO:0000256" key="1">
    <source>
        <dbReference type="ARBA" id="ARBA00022491"/>
    </source>
</evidence>
<accession>A0A1C0A735</accession>
<evidence type="ECO:0000259" key="10">
    <source>
        <dbReference type="Pfam" id="PF03061"/>
    </source>
</evidence>
<dbReference type="SUPFAM" id="SSF54637">
    <property type="entry name" value="Thioesterase/thiol ester dehydrase-isomerase"/>
    <property type="match status" value="1"/>
</dbReference>
<dbReference type="CDD" id="cd03440">
    <property type="entry name" value="hot_dog"/>
    <property type="match status" value="1"/>
</dbReference>
<reference evidence="12" key="1">
    <citation type="submission" date="2016-07" db="EMBL/GenBank/DDBJ databases">
        <authorList>
            <person name="Florea S."/>
            <person name="Webb J.S."/>
            <person name="Jaromczyk J."/>
            <person name="Schardl C.L."/>
        </authorList>
    </citation>
    <scope>NUCLEOTIDE SEQUENCE [LARGE SCALE GENOMIC DNA]</scope>
    <source>
        <strain evidence="12">Z6</strain>
    </source>
</reference>
<comment type="similarity">
    <text evidence="9">Belongs to the FapR family.</text>
</comment>
<keyword evidence="1 9" id="KW-0678">Repressor</keyword>
<gene>
    <name evidence="9" type="primary">fapR</name>
    <name evidence="11" type="ORF">U472_08505</name>
</gene>
<keyword evidence="4 9" id="KW-0805">Transcription regulation</keyword>